<dbReference type="AlphaFoldDB" id="A0A8J9TEP2"/>
<dbReference type="GO" id="GO:0006635">
    <property type="term" value="P:fatty acid beta-oxidation"/>
    <property type="evidence" value="ECO:0007669"/>
    <property type="project" value="TreeGrafter"/>
</dbReference>
<dbReference type="PANTHER" id="PTHR13078:SF56">
    <property type="entry name" value="PEROXISOMAL MULTIFUNCTIONAL ENZYME TYPE 2"/>
    <property type="match status" value="1"/>
</dbReference>
<feature type="domain" description="Peroxisomal multifunctional enzyme type 2-like N-terminal" evidence="2">
    <location>
        <begin position="9"/>
        <end position="61"/>
    </location>
</feature>
<dbReference type="EMBL" id="OU594943">
    <property type="protein sequence ID" value="CAG9285066.1"/>
    <property type="molecule type" value="Genomic_DNA"/>
</dbReference>
<evidence type="ECO:0000313" key="3">
    <source>
        <dbReference type="EMBL" id="CAG9285066.1"/>
    </source>
</evidence>
<dbReference type="PANTHER" id="PTHR13078">
    <property type="entry name" value="PEROXISOMAL MULTIFUNCTIONAL ENZYME TYPE 2-RELATED"/>
    <property type="match status" value="1"/>
</dbReference>
<dbReference type="InterPro" id="IPR029069">
    <property type="entry name" value="HotDog_dom_sf"/>
</dbReference>
<dbReference type="GO" id="GO:0003857">
    <property type="term" value="F:(3S)-3-hydroxyacyl-CoA dehydrogenase (NAD+) activity"/>
    <property type="evidence" value="ECO:0007669"/>
    <property type="project" value="TreeGrafter"/>
</dbReference>
<organism evidence="3">
    <name type="scientific">Phaeodactylum tricornutum</name>
    <name type="common">Diatom</name>
    <dbReference type="NCBI Taxonomy" id="2850"/>
    <lineage>
        <taxon>Eukaryota</taxon>
        <taxon>Sar</taxon>
        <taxon>Stramenopiles</taxon>
        <taxon>Ochrophyta</taxon>
        <taxon>Bacillariophyta</taxon>
        <taxon>Bacillariophyceae</taxon>
        <taxon>Bacillariophycidae</taxon>
        <taxon>Naviculales</taxon>
        <taxon>Phaeodactylaceae</taxon>
        <taxon>Phaeodactylum</taxon>
    </lineage>
</organism>
<dbReference type="Pfam" id="PF22622">
    <property type="entry name" value="MFE-2_hydrat-2_N"/>
    <property type="match status" value="1"/>
</dbReference>
<dbReference type="GO" id="GO:0004300">
    <property type="term" value="F:enoyl-CoA hydratase activity"/>
    <property type="evidence" value="ECO:0007669"/>
    <property type="project" value="TreeGrafter"/>
</dbReference>
<dbReference type="Proteomes" id="UP000836788">
    <property type="component" value="Chromosome 2"/>
</dbReference>
<protein>
    <recommendedName>
        <fullName evidence="2">Peroxisomal multifunctional enzyme type 2-like N-terminal domain-containing protein</fullName>
    </recommendedName>
</protein>
<evidence type="ECO:0000256" key="1">
    <source>
        <dbReference type="SAM" id="MobiDB-lite"/>
    </source>
</evidence>
<dbReference type="SUPFAM" id="SSF54637">
    <property type="entry name" value="Thioesterase/thiol ester dehydrase-isomerase"/>
    <property type="match status" value="1"/>
</dbReference>
<accession>A0A8J9TEP2</accession>
<proteinExistence type="predicted"/>
<feature type="region of interest" description="Disordered" evidence="1">
    <location>
        <begin position="237"/>
        <end position="259"/>
    </location>
</feature>
<sequence>MIPDDFTVSFNARDSILYALSIGFGSSLERYDEDRRYVYEEDINFAVVPTFAITFTFWANQYRRSIGDIPPFPPPLMSSAGVLPQGCLQNGASIDDLPIIQTEISVVFQNALPVPKSGQTEPMRVSQSFVSVSPKSIGTFVTTETKITNNCHTLCTITSTALVLGVPSSHVNPMQPTDMIREEQHPSKDALHELLVEWDYTVPPNQTLLYRQTSGDSNEIHVNPDALPATLEKQASKIRVDPDSQPDVQKEQDRDDSNRRKLRLHGLSTLGIAVRALIHYTEDNYPGSSLQAVKACFTYPAFVNDRITVKISGAKNDSSLQLGKSVFTFLVLNKTSGKVLLKNGYAEFAWNRSTLQQQSRL</sequence>
<dbReference type="InterPro" id="IPR054357">
    <property type="entry name" value="MFE-2_N"/>
</dbReference>
<dbReference type="Gene3D" id="3.10.129.10">
    <property type="entry name" value="Hotdog Thioesterase"/>
    <property type="match status" value="1"/>
</dbReference>
<name>A0A8J9TEP2_PHATR</name>
<dbReference type="GO" id="GO:0044594">
    <property type="term" value="F:17-beta-hydroxysteroid dehydrogenase (NAD+) activity"/>
    <property type="evidence" value="ECO:0007669"/>
    <property type="project" value="TreeGrafter"/>
</dbReference>
<reference evidence="3" key="1">
    <citation type="submission" date="2022-02" db="EMBL/GenBank/DDBJ databases">
        <authorList>
            <person name="Giguere J D."/>
        </authorList>
    </citation>
    <scope>NUCLEOTIDE SEQUENCE</scope>
    <source>
        <strain evidence="3">CCAP 1055/1</strain>
    </source>
</reference>
<gene>
    <name evidence="3" type="ORF">PTTT1_LOCUS27852</name>
</gene>
<evidence type="ECO:0000259" key="2">
    <source>
        <dbReference type="Pfam" id="PF22622"/>
    </source>
</evidence>
<dbReference type="GO" id="GO:0005777">
    <property type="term" value="C:peroxisome"/>
    <property type="evidence" value="ECO:0007669"/>
    <property type="project" value="TreeGrafter"/>
</dbReference>